<dbReference type="Gene3D" id="3.40.50.10490">
    <property type="entry name" value="Glucose-6-phosphate isomerase like protein, domain 1"/>
    <property type="match status" value="1"/>
</dbReference>
<comment type="caution">
    <text evidence="6">The sequence shown here is derived from an EMBL/GenBank/DDBJ whole genome shotgun (WGS) entry which is preliminary data.</text>
</comment>
<dbReference type="PANTHER" id="PTHR30514">
    <property type="entry name" value="GLUCOKINASE"/>
    <property type="match status" value="1"/>
</dbReference>
<dbReference type="InterPro" id="IPR047640">
    <property type="entry name" value="RpiR-like"/>
</dbReference>
<proteinExistence type="predicted"/>
<gene>
    <name evidence="6" type="ORF">ETI04_08150</name>
</gene>
<dbReference type="SUPFAM" id="SSF53697">
    <property type="entry name" value="SIS domain"/>
    <property type="match status" value="1"/>
</dbReference>
<protein>
    <submittedName>
        <fullName evidence="6">MurR/RpiR family transcriptional regulator</fullName>
    </submittedName>
</protein>
<dbReference type="InterPro" id="IPR009057">
    <property type="entry name" value="Homeodomain-like_sf"/>
</dbReference>
<dbReference type="InterPro" id="IPR001347">
    <property type="entry name" value="SIS_dom"/>
</dbReference>
<evidence type="ECO:0000256" key="2">
    <source>
        <dbReference type="ARBA" id="ARBA00023125"/>
    </source>
</evidence>
<dbReference type="Proteomes" id="UP000294865">
    <property type="component" value="Unassembled WGS sequence"/>
</dbReference>
<evidence type="ECO:0000313" key="7">
    <source>
        <dbReference type="Proteomes" id="UP000294865"/>
    </source>
</evidence>
<evidence type="ECO:0000259" key="5">
    <source>
        <dbReference type="PROSITE" id="PS51464"/>
    </source>
</evidence>
<dbReference type="InterPro" id="IPR046348">
    <property type="entry name" value="SIS_dom_sf"/>
</dbReference>
<sequence length="272" mass="30714">MVSLEKNVKPIIESVYDNLTSIEKEIANYFLYSNLSNEDLSASAVSNKLFVSIPSLTRFAKKCGFSGYRQFIYEFGTSTNNNIYVSNDLTKKVLHTYEELLNKTYSLIDEEQLLRVCNMLDKAKRVYIYGKGSSGLVAQEMKLRFMRIGLICETITDTHMIKMNSALIDEECLVIGISVSGKTKDIIDAVQYSKSAGAKTVLITSQNNEELMSYCDELVLIALKSLLEQGTLISPQFPILVMVDIFYAFYLELDKEGKYKKFSSTLSALTKE</sequence>
<dbReference type="EMBL" id="SDQG01000004">
    <property type="protein sequence ID" value="TDM16658.1"/>
    <property type="molecule type" value="Genomic_DNA"/>
</dbReference>
<evidence type="ECO:0000313" key="6">
    <source>
        <dbReference type="EMBL" id="TDM16658.1"/>
    </source>
</evidence>
<dbReference type="PROSITE" id="PS51071">
    <property type="entry name" value="HTH_RPIR"/>
    <property type="match status" value="1"/>
</dbReference>
<accession>A0A4R6C4J8</accession>
<dbReference type="PANTHER" id="PTHR30514:SF21">
    <property type="entry name" value="RPIR-FAMILY TRANSCRIPTIONAL REGULATOR"/>
    <property type="match status" value="1"/>
</dbReference>
<dbReference type="GO" id="GO:1901135">
    <property type="term" value="P:carbohydrate derivative metabolic process"/>
    <property type="evidence" value="ECO:0007669"/>
    <property type="project" value="InterPro"/>
</dbReference>
<keyword evidence="2" id="KW-0238">DNA-binding</keyword>
<dbReference type="InterPro" id="IPR036388">
    <property type="entry name" value="WH-like_DNA-bd_sf"/>
</dbReference>
<dbReference type="Pfam" id="PF01418">
    <property type="entry name" value="HTH_6"/>
    <property type="match status" value="1"/>
</dbReference>
<feature type="domain" description="SIS" evidence="5">
    <location>
        <begin position="116"/>
        <end position="256"/>
    </location>
</feature>
<dbReference type="InterPro" id="IPR000281">
    <property type="entry name" value="HTH_RpiR"/>
</dbReference>
<evidence type="ECO:0000256" key="3">
    <source>
        <dbReference type="ARBA" id="ARBA00023163"/>
    </source>
</evidence>
<dbReference type="GO" id="GO:0097367">
    <property type="term" value="F:carbohydrate derivative binding"/>
    <property type="evidence" value="ECO:0007669"/>
    <property type="project" value="InterPro"/>
</dbReference>
<dbReference type="GO" id="GO:0003677">
    <property type="term" value="F:DNA binding"/>
    <property type="evidence" value="ECO:0007669"/>
    <property type="project" value="UniProtKB-KW"/>
</dbReference>
<evidence type="ECO:0000259" key="4">
    <source>
        <dbReference type="PROSITE" id="PS51071"/>
    </source>
</evidence>
<dbReference type="CDD" id="cd05013">
    <property type="entry name" value="SIS_RpiR"/>
    <property type="match status" value="1"/>
</dbReference>
<dbReference type="GO" id="GO:0003700">
    <property type="term" value="F:DNA-binding transcription factor activity"/>
    <property type="evidence" value="ECO:0007669"/>
    <property type="project" value="InterPro"/>
</dbReference>
<dbReference type="AlphaFoldDB" id="A0A4R6C4J8"/>
<keyword evidence="3" id="KW-0804">Transcription</keyword>
<dbReference type="Gene3D" id="1.10.10.10">
    <property type="entry name" value="Winged helix-like DNA-binding domain superfamily/Winged helix DNA-binding domain"/>
    <property type="match status" value="1"/>
</dbReference>
<dbReference type="SUPFAM" id="SSF46689">
    <property type="entry name" value="Homeodomain-like"/>
    <property type="match status" value="1"/>
</dbReference>
<organism evidence="6 7">
    <name type="scientific">Macrococcoides canis</name>
    <dbReference type="NCBI Taxonomy" id="1855823"/>
    <lineage>
        <taxon>Bacteria</taxon>
        <taxon>Bacillati</taxon>
        <taxon>Bacillota</taxon>
        <taxon>Bacilli</taxon>
        <taxon>Bacillales</taxon>
        <taxon>Staphylococcaceae</taxon>
        <taxon>Macrococcoides</taxon>
    </lineage>
</organism>
<dbReference type="PROSITE" id="PS51464">
    <property type="entry name" value="SIS"/>
    <property type="match status" value="1"/>
</dbReference>
<keyword evidence="1" id="KW-0805">Transcription regulation</keyword>
<name>A0A4R6C4J8_9STAP</name>
<evidence type="ECO:0000256" key="1">
    <source>
        <dbReference type="ARBA" id="ARBA00023015"/>
    </source>
</evidence>
<reference evidence="6 7" key="1">
    <citation type="submission" date="2019-01" db="EMBL/GenBank/DDBJ databases">
        <title>Draft genome sequences of Macrococcus caseolyticus, Macrococcus canis, Macrococcus bohemicus and Macrococcus goetzii.</title>
        <authorList>
            <person name="Mazhar S."/>
            <person name="Altermann E."/>
            <person name="Hill C."/>
            <person name="Mcauliffe O."/>
        </authorList>
    </citation>
    <scope>NUCLEOTIDE SEQUENCE [LARGE SCALE GENOMIC DNA]</scope>
    <source>
        <strain evidence="6 7">DPC7162</strain>
    </source>
</reference>
<dbReference type="Pfam" id="PF01380">
    <property type="entry name" value="SIS"/>
    <property type="match status" value="1"/>
</dbReference>
<feature type="domain" description="HTH rpiR-type" evidence="4">
    <location>
        <begin position="6"/>
        <end position="82"/>
    </location>
</feature>
<dbReference type="InterPro" id="IPR035472">
    <property type="entry name" value="RpiR-like_SIS"/>
</dbReference>